<dbReference type="InterPro" id="IPR003439">
    <property type="entry name" value="ABC_transporter-like_ATP-bd"/>
</dbReference>
<evidence type="ECO:0000256" key="1">
    <source>
        <dbReference type="ARBA" id="ARBA00022448"/>
    </source>
</evidence>
<dbReference type="Gene3D" id="3.40.50.300">
    <property type="entry name" value="P-loop containing nucleotide triphosphate hydrolases"/>
    <property type="match status" value="1"/>
</dbReference>
<dbReference type="SMART" id="SM00382">
    <property type="entry name" value="AAA"/>
    <property type="match status" value="1"/>
</dbReference>
<dbReference type="OrthoDB" id="9809450at2"/>
<keyword evidence="2" id="KW-1003">Cell membrane</keyword>
<accession>A0A2L0EZ70</accession>
<evidence type="ECO:0000256" key="4">
    <source>
        <dbReference type="ARBA" id="ARBA00022840"/>
    </source>
</evidence>
<protein>
    <submittedName>
        <fullName evidence="9">Aliphatic sulfonate ABC transporter ATP-binding protein</fullName>
    </submittedName>
</protein>
<evidence type="ECO:0000256" key="3">
    <source>
        <dbReference type="ARBA" id="ARBA00022741"/>
    </source>
</evidence>
<dbReference type="InterPro" id="IPR017871">
    <property type="entry name" value="ABC_transporter-like_CS"/>
</dbReference>
<dbReference type="PANTHER" id="PTHR42788:SF17">
    <property type="entry name" value="ALIPHATIC SULFONATES IMPORT ATP-BINDING PROTEIN SSUB"/>
    <property type="match status" value="1"/>
</dbReference>
<dbReference type="InterPro" id="IPR003593">
    <property type="entry name" value="AAA+_ATPase"/>
</dbReference>
<organism evidence="9 10">
    <name type="scientific">Sorangium cellulosum</name>
    <name type="common">Polyangium cellulosum</name>
    <dbReference type="NCBI Taxonomy" id="56"/>
    <lineage>
        <taxon>Bacteria</taxon>
        <taxon>Pseudomonadati</taxon>
        <taxon>Myxococcota</taxon>
        <taxon>Polyangia</taxon>
        <taxon>Polyangiales</taxon>
        <taxon>Polyangiaceae</taxon>
        <taxon>Sorangium</taxon>
    </lineage>
</organism>
<dbReference type="EMBL" id="CP012673">
    <property type="protein sequence ID" value="AUX44590.1"/>
    <property type="molecule type" value="Genomic_DNA"/>
</dbReference>
<evidence type="ECO:0000256" key="5">
    <source>
        <dbReference type="ARBA" id="ARBA00022967"/>
    </source>
</evidence>
<dbReference type="CDD" id="cd03293">
    <property type="entry name" value="ABC_NrtD_SsuB_transporters"/>
    <property type="match status" value="1"/>
</dbReference>
<dbReference type="SUPFAM" id="SSF52540">
    <property type="entry name" value="P-loop containing nucleoside triphosphate hydrolases"/>
    <property type="match status" value="1"/>
</dbReference>
<feature type="domain" description="ABC transporter" evidence="8">
    <location>
        <begin position="13"/>
        <end position="234"/>
    </location>
</feature>
<dbReference type="PANTHER" id="PTHR42788">
    <property type="entry name" value="TAURINE IMPORT ATP-BINDING PROTEIN-RELATED"/>
    <property type="match status" value="1"/>
</dbReference>
<keyword evidence="1" id="KW-0813">Transport</keyword>
<name>A0A2L0EZ70_SORCE</name>
<evidence type="ECO:0000313" key="10">
    <source>
        <dbReference type="Proteomes" id="UP000238348"/>
    </source>
</evidence>
<gene>
    <name evidence="9" type="primary">ssuB</name>
    <name evidence="9" type="ORF">SOCE26_060560</name>
</gene>
<dbReference type="InterPro" id="IPR050166">
    <property type="entry name" value="ABC_transporter_ATP-bind"/>
</dbReference>
<dbReference type="Pfam" id="PF00005">
    <property type="entry name" value="ABC_tran"/>
    <property type="match status" value="1"/>
</dbReference>
<reference evidence="9 10" key="1">
    <citation type="submission" date="2015-09" db="EMBL/GenBank/DDBJ databases">
        <title>Sorangium comparison.</title>
        <authorList>
            <person name="Zaburannyi N."/>
            <person name="Bunk B."/>
            <person name="Overmann J."/>
            <person name="Mueller R."/>
        </authorList>
    </citation>
    <scope>NUCLEOTIDE SEQUENCE [LARGE SCALE GENOMIC DNA]</scope>
    <source>
        <strain evidence="9 10">So ce26</strain>
    </source>
</reference>
<dbReference type="PROSITE" id="PS50893">
    <property type="entry name" value="ABC_TRANSPORTER_2"/>
    <property type="match status" value="1"/>
</dbReference>
<dbReference type="AlphaFoldDB" id="A0A2L0EZ70"/>
<dbReference type="RefSeq" id="WP_104983091.1">
    <property type="nucleotide sequence ID" value="NZ_CP012673.1"/>
</dbReference>
<dbReference type="Proteomes" id="UP000238348">
    <property type="component" value="Chromosome"/>
</dbReference>
<evidence type="ECO:0000313" key="9">
    <source>
        <dbReference type="EMBL" id="AUX44590.1"/>
    </source>
</evidence>
<feature type="region of interest" description="Disordered" evidence="7">
    <location>
        <begin position="245"/>
        <end position="295"/>
    </location>
</feature>
<keyword evidence="5" id="KW-1278">Translocase</keyword>
<evidence type="ECO:0000256" key="6">
    <source>
        <dbReference type="ARBA" id="ARBA00023136"/>
    </source>
</evidence>
<dbReference type="GO" id="GO:0016887">
    <property type="term" value="F:ATP hydrolysis activity"/>
    <property type="evidence" value="ECO:0007669"/>
    <property type="project" value="InterPro"/>
</dbReference>
<keyword evidence="3" id="KW-0547">Nucleotide-binding</keyword>
<evidence type="ECO:0000256" key="7">
    <source>
        <dbReference type="SAM" id="MobiDB-lite"/>
    </source>
</evidence>
<keyword evidence="6" id="KW-0472">Membrane</keyword>
<evidence type="ECO:0000259" key="8">
    <source>
        <dbReference type="PROSITE" id="PS50893"/>
    </source>
</evidence>
<dbReference type="InterPro" id="IPR027417">
    <property type="entry name" value="P-loop_NTPase"/>
</dbReference>
<evidence type="ECO:0000256" key="2">
    <source>
        <dbReference type="ARBA" id="ARBA00022475"/>
    </source>
</evidence>
<dbReference type="GO" id="GO:0005524">
    <property type="term" value="F:ATP binding"/>
    <property type="evidence" value="ECO:0007669"/>
    <property type="project" value="UniProtKB-KW"/>
</dbReference>
<proteinExistence type="predicted"/>
<keyword evidence="4 9" id="KW-0067">ATP-binding</keyword>
<dbReference type="PROSITE" id="PS00211">
    <property type="entry name" value="ABC_TRANSPORTER_1"/>
    <property type="match status" value="1"/>
</dbReference>
<sequence>MSVPDDPRNGARVLLERLEKRFDDKTVLTGIDLDIHPGEFLTIVGRSGSGKSTLLRILCGLESPTGGAAHITTPEGIAGGAAVRVVFQEPRLMPWRTVLQNVCIGLPKERHERARDVLAQVGLLDRQDDFPGVLSGGQRQRVALARALVHEPRVLLLDEPFGALDALTRIGVQRLVESLWAQHHFTAILVTHDVQEAVLLGDRVLVFDEGRIVESVAVDLPRPRPRELPEVGRITGALLEAIFASGDGPQTQPPSRGGPRSTTAPDVEGPRRRSGGADGTSRLPPPQPSLSWRKA</sequence>
<feature type="compositionally biased region" description="Polar residues" evidence="7">
    <location>
        <begin position="248"/>
        <end position="264"/>
    </location>
</feature>